<dbReference type="InterPro" id="IPR036291">
    <property type="entry name" value="NAD(P)-bd_dom_sf"/>
</dbReference>
<comment type="caution">
    <text evidence="1">The sequence shown here is derived from an EMBL/GenBank/DDBJ whole genome shotgun (WGS) entry which is preliminary data.</text>
</comment>
<dbReference type="EMBL" id="LYBM01000005">
    <property type="protein sequence ID" value="ODA35172.1"/>
    <property type="molecule type" value="Genomic_DNA"/>
</dbReference>
<evidence type="ECO:0000313" key="1">
    <source>
        <dbReference type="EMBL" id="ODA35172.1"/>
    </source>
</evidence>
<protein>
    <recommendedName>
        <fullName evidence="3">Short-chain dehydrogenase</fullName>
    </recommendedName>
</protein>
<accession>A0A1C3EPQ5</accession>
<dbReference type="SUPFAM" id="SSF51735">
    <property type="entry name" value="NAD(P)-binding Rossmann-fold domains"/>
    <property type="match status" value="1"/>
</dbReference>
<evidence type="ECO:0008006" key="3">
    <source>
        <dbReference type="Google" id="ProtNLM"/>
    </source>
</evidence>
<dbReference type="Gene3D" id="3.40.50.720">
    <property type="entry name" value="NAD(P)-binding Rossmann-like Domain"/>
    <property type="match status" value="1"/>
</dbReference>
<dbReference type="AlphaFoldDB" id="A0A1C3EPQ5"/>
<name>A0A1C3EPQ5_9GAMM</name>
<keyword evidence="2" id="KW-1185">Reference proteome</keyword>
<evidence type="ECO:0000313" key="2">
    <source>
        <dbReference type="Proteomes" id="UP000094936"/>
    </source>
</evidence>
<organism evidence="1 2">
    <name type="scientific">Veronia pacifica</name>
    <dbReference type="NCBI Taxonomy" id="1080227"/>
    <lineage>
        <taxon>Bacteria</taxon>
        <taxon>Pseudomonadati</taxon>
        <taxon>Pseudomonadota</taxon>
        <taxon>Gammaproteobacteria</taxon>
        <taxon>Vibrionales</taxon>
        <taxon>Vibrionaceae</taxon>
        <taxon>Veronia</taxon>
    </lineage>
</organism>
<sequence>MKILIIGASKGLGFYLSHHFQDAEVYTISRIKIDSEGINAYQVDVSPDKNPDYSFLHGVKFDLIVYLASLWGESAQLKTSELVNFLNVGPIGYLNVINELIDMGSVNEKCKIVSIGSTAEISESRQYPAFKISKKLLNEISKNLQSIHKNLNFTHFTMGGIGEGRIENSSVAQIINNIISLDENTVVSHITLKSNDDV</sequence>
<proteinExistence type="predicted"/>
<reference evidence="1 2" key="1">
    <citation type="submission" date="2016-05" db="EMBL/GenBank/DDBJ databases">
        <title>Genomic Taxonomy of the Vibrionaceae.</title>
        <authorList>
            <person name="Gomez-Gil B."/>
            <person name="Enciso-Ibarra J."/>
        </authorList>
    </citation>
    <scope>NUCLEOTIDE SEQUENCE [LARGE SCALE GENOMIC DNA]</scope>
    <source>
        <strain evidence="1 2">CAIM 1920</strain>
    </source>
</reference>
<dbReference type="RefSeq" id="WP_068899663.1">
    <property type="nucleotide sequence ID" value="NZ_JBHUIF010000033.1"/>
</dbReference>
<gene>
    <name evidence="1" type="ORF">A8L45_04455</name>
</gene>
<dbReference type="Proteomes" id="UP000094936">
    <property type="component" value="Unassembled WGS sequence"/>
</dbReference>
<dbReference type="OrthoDB" id="5886213at2"/>